<dbReference type="Pfam" id="PF04214">
    <property type="entry name" value="DUF411"/>
    <property type="match status" value="1"/>
</dbReference>
<name>A0A7V2B0U1_RHOMR</name>
<evidence type="ECO:0000313" key="1">
    <source>
        <dbReference type="EMBL" id="HER96206.1"/>
    </source>
</evidence>
<sequence length="161" mass="17527">MAFSLKTYALGFTLGAVLATAGLALYSHWQNASAQPTLTVFKSPTCGCCTKWVEHMQAAGFKVKLEDVQDMSTIKTRFQVPPKLHSCHTALVAGYVIEGHVPAAEVWRLLREKPNVAGLAVPGMPIGSPGMEQGNRQDPYEVLTFTTAGQTQVFARYGRQE</sequence>
<dbReference type="InterPro" id="IPR007332">
    <property type="entry name" value="DUF411"/>
</dbReference>
<reference evidence="1" key="1">
    <citation type="journal article" date="2020" name="mSystems">
        <title>Genome- and Community-Level Interaction Insights into Carbon Utilization and Element Cycling Functions of Hydrothermarchaeota in Hydrothermal Sediment.</title>
        <authorList>
            <person name="Zhou Z."/>
            <person name="Liu Y."/>
            <person name="Xu W."/>
            <person name="Pan J."/>
            <person name="Luo Z.H."/>
            <person name="Li M."/>
        </authorList>
    </citation>
    <scope>NUCLEOTIDE SEQUENCE [LARGE SCALE GENOMIC DNA]</scope>
    <source>
        <strain evidence="1">SpSt-143</strain>
    </source>
</reference>
<dbReference type="InterPro" id="IPR036249">
    <property type="entry name" value="Thioredoxin-like_sf"/>
</dbReference>
<dbReference type="AlphaFoldDB" id="A0A7V2B0U1"/>
<comment type="caution">
    <text evidence="1">The sequence shown here is derived from an EMBL/GenBank/DDBJ whole genome shotgun (WGS) entry which is preliminary data.</text>
</comment>
<organism evidence="1">
    <name type="scientific">Rhodothermus marinus</name>
    <name type="common">Rhodothermus obamensis</name>
    <dbReference type="NCBI Taxonomy" id="29549"/>
    <lineage>
        <taxon>Bacteria</taxon>
        <taxon>Pseudomonadati</taxon>
        <taxon>Rhodothermota</taxon>
        <taxon>Rhodothermia</taxon>
        <taxon>Rhodothermales</taxon>
        <taxon>Rhodothermaceae</taxon>
        <taxon>Rhodothermus</taxon>
    </lineage>
</organism>
<protein>
    <submittedName>
        <fullName evidence="1">DUF411 domain-containing protein</fullName>
    </submittedName>
</protein>
<proteinExistence type="predicted"/>
<dbReference type="EMBL" id="DSGB01000005">
    <property type="protein sequence ID" value="HER96206.1"/>
    <property type="molecule type" value="Genomic_DNA"/>
</dbReference>
<dbReference type="SUPFAM" id="SSF52833">
    <property type="entry name" value="Thioredoxin-like"/>
    <property type="match status" value="1"/>
</dbReference>
<accession>A0A7V2B0U1</accession>
<gene>
    <name evidence="1" type="ORF">ENO59_06780</name>
</gene>